<dbReference type="CDD" id="cd00085">
    <property type="entry name" value="HNHc"/>
    <property type="match status" value="1"/>
</dbReference>
<dbReference type="Pfam" id="PF13395">
    <property type="entry name" value="HNH_4"/>
    <property type="match status" value="1"/>
</dbReference>
<dbReference type="Gene3D" id="1.10.30.50">
    <property type="match status" value="1"/>
</dbReference>
<dbReference type="SUPFAM" id="SSF51306">
    <property type="entry name" value="LexA/Signal peptidase"/>
    <property type="match status" value="1"/>
</dbReference>
<dbReference type="InterPro" id="IPR003615">
    <property type="entry name" value="HNH_nuc"/>
</dbReference>
<dbReference type="InterPro" id="IPR036286">
    <property type="entry name" value="LexA/Signal_pep-like_sf"/>
</dbReference>
<dbReference type="GO" id="GO:0004519">
    <property type="term" value="F:endonuclease activity"/>
    <property type="evidence" value="ECO:0007669"/>
    <property type="project" value="UniProtKB-KW"/>
</dbReference>
<organism evidence="2 3">
    <name type="scientific">Rheinheimera muenzenbergensis</name>
    <dbReference type="NCBI Taxonomy" id="1193628"/>
    <lineage>
        <taxon>Bacteria</taxon>
        <taxon>Pseudomonadati</taxon>
        <taxon>Pseudomonadota</taxon>
        <taxon>Gammaproteobacteria</taxon>
        <taxon>Chromatiales</taxon>
        <taxon>Chromatiaceae</taxon>
        <taxon>Rheinheimera</taxon>
    </lineage>
</organism>
<feature type="domain" description="HNH nuclease" evidence="1">
    <location>
        <begin position="217"/>
        <end position="271"/>
    </location>
</feature>
<evidence type="ECO:0000313" key="2">
    <source>
        <dbReference type="EMBL" id="MEH8017519.1"/>
    </source>
</evidence>
<keyword evidence="2" id="KW-0540">Nuclease</keyword>
<sequence length="511" mass="57189">MAGMQQQLDFIAYIQRMLNEGEFVATYKFALLHAIADVCVEQPLQQPDSELVIMLDDLVDKFILLYWHHAMPFAASSNGDAALLKQNAGKQSKVISVLYECQQNDIRNIRQLKQSLYWPAIYRATLATLKDGPLWRLQILSKQAECFLYPHTNNGKFIKLNSGIAYSFRRFYDLVVYLAKNAWLQKIQSIKDNQQLIGPQSQLQQFLFGVDRNALNKARPVLIEIQRGQCFYCNKPLNDQRNADVDHFIPFARYSTDLGHNFVAAHSACNNSKRDHLAAPRHRDNWQEQNLVMHSAVLSSELAAYFYCDAEKSRAVSDWAYGVAQANGAKLWLSKDEFVYADESTTAVAAKPLILPVSKVAANDQAVTESAADSLMLPYFPEIKIACGHFKTGDAGNAEHLVAPIGFGTLNPHKHFLARASGNSMNGGKNPIQDGQLLLLELISPTSAGSLQNCTVAIERQDESGDNQYLLRDVKKVADGQYMLIAKNPNYPPLAADETMRTFARLKGIVQ</sequence>
<keyword evidence="3" id="KW-1185">Reference proteome</keyword>
<protein>
    <submittedName>
        <fullName evidence="2">HNH endonuclease</fullName>
    </submittedName>
</protein>
<dbReference type="Proteomes" id="UP001375382">
    <property type="component" value="Unassembled WGS sequence"/>
</dbReference>
<evidence type="ECO:0000259" key="1">
    <source>
        <dbReference type="SMART" id="SM00507"/>
    </source>
</evidence>
<proteinExistence type="predicted"/>
<evidence type="ECO:0000313" key="3">
    <source>
        <dbReference type="Proteomes" id="UP001375382"/>
    </source>
</evidence>
<accession>A0ABU8C6S1</accession>
<name>A0ABU8C6S1_9GAMM</name>
<reference evidence="2 3" key="1">
    <citation type="journal article" date="2023" name="Ecotoxicol. Environ. Saf.">
        <title>Mercury remediation potential of mercury-resistant strain Rheinheimera metallidurans sp. nov. isolated from a municipal waste dumping site.</title>
        <authorList>
            <person name="Yadav V."/>
            <person name="Manjhi A."/>
            <person name="Vadakedath N."/>
        </authorList>
    </citation>
    <scope>NUCLEOTIDE SEQUENCE [LARGE SCALE GENOMIC DNA]</scope>
    <source>
        <strain evidence="2 3">E-49</strain>
    </source>
</reference>
<comment type="caution">
    <text evidence="2">The sequence shown here is derived from an EMBL/GenBank/DDBJ whole genome shotgun (WGS) entry which is preliminary data.</text>
</comment>
<keyword evidence="2" id="KW-0255">Endonuclease</keyword>
<keyword evidence="2" id="KW-0378">Hydrolase</keyword>
<dbReference type="EMBL" id="JALAAR010000007">
    <property type="protein sequence ID" value="MEH8017519.1"/>
    <property type="molecule type" value="Genomic_DNA"/>
</dbReference>
<dbReference type="SMART" id="SM00507">
    <property type="entry name" value="HNHc"/>
    <property type="match status" value="1"/>
</dbReference>
<dbReference type="Pfam" id="PF00717">
    <property type="entry name" value="Peptidase_S24"/>
    <property type="match status" value="1"/>
</dbReference>
<dbReference type="RefSeq" id="WP_335735933.1">
    <property type="nucleotide sequence ID" value="NZ_JALAAR010000007.1"/>
</dbReference>
<dbReference type="Gene3D" id="2.10.109.10">
    <property type="entry name" value="Umud Fragment, subunit A"/>
    <property type="match status" value="1"/>
</dbReference>
<gene>
    <name evidence="2" type="ORF">MN202_09755</name>
</gene>
<dbReference type="InterPro" id="IPR015927">
    <property type="entry name" value="Peptidase_S24_S26A/B/C"/>
</dbReference>